<dbReference type="InterPro" id="IPR036962">
    <property type="entry name" value="Glyco_hydro_3_N_sf"/>
</dbReference>
<dbReference type="EC" id="3.2.1.52" evidence="3"/>
<dbReference type="InterPro" id="IPR017853">
    <property type="entry name" value="GH"/>
</dbReference>
<comment type="similarity">
    <text evidence="2">Belongs to the glycosyl hydrolase 3 family.</text>
</comment>
<dbReference type="SUPFAM" id="SSF51445">
    <property type="entry name" value="(Trans)glycosidases"/>
    <property type="match status" value="1"/>
</dbReference>
<comment type="caution">
    <text evidence="8">The sequence shown here is derived from an EMBL/GenBank/DDBJ whole genome shotgun (WGS) entry which is preliminary data.</text>
</comment>
<evidence type="ECO:0000256" key="6">
    <source>
        <dbReference type="SAM" id="SignalP"/>
    </source>
</evidence>
<dbReference type="InterPro" id="IPR001764">
    <property type="entry name" value="Glyco_hydro_3_N"/>
</dbReference>
<evidence type="ECO:0000313" key="9">
    <source>
        <dbReference type="Proteomes" id="UP000256345"/>
    </source>
</evidence>
<dbReference type="PANTHER" id="PTHR30480:SF13">
    <property type="entry name" value="BETA-HEXOSAMINIDASE"/>
    <property type="match status" value="1"/>
</dbReference>
<keyword evidence="5" id="KW-0326">Glycosidase</keyword>
<reference evidence="8 9" key="1">
    <citation type="submission" date="2018-08" db="EMBL/GenBank/DDBJ databases">
        <title>Genomic Encyclopedia of Archaeal and Bacterial Type Strains, Phase II (KMG-II): from individual species to whole genera.</title>
        <authorList>
            <person name="Goeker M."/>
        </authorList>
    </citation>
    <scope>NUCLEOTIDE SEQUENCE [LARGE SCALE GENOMIC DNA]</scope>
    <source>
        <strain evidence="8 9">DSM 2261</strain>
    </source>
</reference>
<dbReference type="InterPro" id="IPR050226">
    <property type="entry name" value="NagZ_Beta-hexosaminidase"/>
</dbReference>
<dbReference type="PANTHER" id="PTHR30480">
    <property type="entry name" value="BETA-HEXOSAMINIDASE-RELATED"/>
    <property type="match status" value="1"/>
</dbReference>
<feature type="signal peptide" evidence="6">
    <location>
        <begin position="1"/>
        <end position="28"/>
    </location>
</feature>
<feature type="domain" description="Glycoside hydrolase family 3 N-terminal" evidence="7">
    <location>
        <begin position="59"/>
        <end position="364"/>
    </location>
</feature>
<comment type="catalytic activity">
    <reaction evidence="1">
        <text>Hydrolysis of terminal non-reducing N-acetyl-D-hexosamine residues in N-acetyl-beta-D-hexosaminides.</text>
        <dbReference type="EC" id="3.2.1.52"/>
    </reaction>
</comment>
<evidence type="ECO:0000256" key="1">
    <source>
        <dbReference type="ARBA" id="ARBA00001231"/>
    </source>
</evidence>
<accession>A0ABX9JLR0</accession>
<organism evidence="8 9">
    <name type="scientific">Archangium gephyra</name>
    <dbReference type="NCBI Taxonomy" id="48"/>
    <lineage>
        <taxon>Bacteria</taxon>
        <taxon>Pseudomonadati</taxon>
        <taxon>Myxococcota</taxon>
        <taxon>Myxococcia</taxon>
        <taxon>Myxococcales</taxon>
        <taxon>Cystobacterineae</taxon>
        <taxon>Archangiaceae</taxon>
        <taxon>Archangium</taxon>
    </lineage>
</organism>
<evidence type="ECO:0000256" key="3">
    <source>
        <dbReference type="ARBA" id="ARBA00012663"/>
    </source>
</evidence>
<evidence type="ECO:0000256" key="4">
    <source>
        <dbReference type="ARBA" id="ARBA00022801"/>
    </source>
</evidence>
<sequence>MEDCAAMRASLRSSLLALTLVLSTAASAAPPAGKPTPFHARVPDEARVERVLQSLSPREKVGQLLLAYPQVGKENPVEVGGVLFVGGTLKKLDAAKERIRSSSARAKIPPFFAVDIEGGGFNRLKAHPSLKELPLARDMATMEDAEVEAWGLRVGKAMNEVGLNMNLAPVFDVSPKGHMFRNGRAFSGDPKVVKQKATAFARGLAKAGVVSIGKHFPGYGDLDADSDHEQAVADWDEERVRLEAAAFRAADRYLGGVMLSNVVYAKLGAGPAILEPALVSMAHENGWISVTDDVAIRALAERIGTEREEVVRRAFLAGNDLILTTEPPDWSGGLDYFGILTKLAGSDPKVAEQLDAAVRRVLRIKDRMGLLDGL</sequence>
<dbReference type="EMBL" id="QUMU01000021">
    <property type="protein sequence ID" value="REG20511.1"/>
    <property type="molecule type" value="Genomic_DNA"/>
</dbReference>
<name>A0ABX9JLR0_9BACT</name>
<evidence type="ECO:0000313" key="8">
    <source>
        <dbReference type="EMBL" id="REG20511.1"/>
    </source>
</evidence>
<evidence type="ECO:0000256" key="5">
    <source>
        <dbReference type="ARBA" id="ARBA00023295"/>
    </source>
</evidence>
<dbReference type="Pfam" id="PF00933">
    <property type="entry name" value="Glyco_hydro_3"/>
    <property type="match status" value="1"/>
</dbReference>
<keyword evidence="4" id="KW-0378">Hydrolase</keyword>
<proteinExistence type="inferred from homology"/>
<feature type="chain" id="PRO_5045187773" description="beta-N-acetylhexosaminidase" evidence="6">
    <location>
        <begin position="29"/>
        <end position="374"/>
    </location>
</feature>
<gene>
    <name evidence="8" type="ORF">ATI61_12176</name>
</gene>
<dbReference type="Gene3D" id="3.20.20.300">
    <property type="entry name" value="Glycoside hydrolase, family 3, N-terminal domain"/>
    <property type="match status" value="1"/>
</dbReference>
<keyword evidence="9" id="KW-1185">Reference proteome</keyword>
<keyword evidence="6" id="KW-0732">Signal</keyword>
<dbReference type="Proteomes" id="UP000256345">
    <property type="component" value="Unassembled WGS sequence"/>
</dbReference>
<evidence type="ECO:0000259" key="7">
    <source>
        <dbReference type="Pfam" id="PF00933"/>
    </source>
</evidence>
<evidence type="ECO:0000256" key="2">
    <source>
        <dbReference type="ARBA" id="ARBA00005336"/>
    </source>
</evidence>
<protein>
    <recommendedName>
        <fullName evidence="3">beta-N-acetylhexosaminidase</fullName>
        <ecNumber evidence="3">3.2.1.52</ecNumber>
    </recommendedName>
</protein>